<feature type="domain" description="Yeast cell wall synthesis Kre9/Knh1-like N-terminal" evidence="5">
    <location>
        <begin position="41"/>
        <end position="124"/>
    </location>
</feature>
<sequence length="352" mass="37301">MRILVLTSTLFLCSSSCIALLVVRPSASNGWTNQGPQMSVQFSVSWQTVITDPLEFAIMLTNQNRSLYPNDQALSILIDSDLLTMTVSPPSGGWPTPGTAYRVNLVLSEYYPGTIYAQSDEFTISQAASTTTSTTSSTSPSSLSLSTPSSLLSTPSSLLSTPSSSSAHPPVSPTSPVDQSVSSSKRKLHNVAIVLGVVCTILALCIVGVASIWIRRRRASRHFQGSQISPGNVNPNPTIEDVPFSKPTIEATTPQDSMNNYGRGIGRYRDSPDSMASPLDGSRDNLQTSYGLNARGLDVPPPSLAHKTSPSAAFASNGMNLASTDVSRPAELLSRTAQGSSPRSPFASDGMR</sequence>
<evidence type="ECO:0000313" key="6">
    <source>
        <dbReference type="EMBL" id="KIJ98496.1"/>
    </source>
</evidence>
<evidence type="ECO:0000256" key="2">
    <source>
        <dbReference type="SAM" id="MobiDB-lite"/>
    </source>
</evidence>
<proteinExistence type="predicted"/>
<dbReference type="PANTHER" id="PTHR35185">
    <property type="entry name" value="SERINE/THREONINE-RICH PROTEIN ADG2-RELATED"/>
    <property type="match status" value="1"/>
</dbReference>
<feature type="signal peptide" evidence="4">
    <location>
        <begin position="1"/>
        <end position="19"/>
    </location>
</feature>
<dbReference type="HOGENOM" id="CLU_787694_0_0_1"/>
<evidence type="ECO:0000256" key="3">
    <source>
        <dbReference type="SAM" id="Phobius"/>
    </source>
</evidence>
<evidence type="ECO:0000313" key="7">
    <source>
        <dbReference type="Proteomes" id="UP000054477"/>
    </source>
</evidence>
<feature type="compositionally biased region" description="Polar residues" evidence="2">
    <location>
        <begin position="317"/>
        <end position="326"/>
    </location>
</feature>
<dbReference type="InterPro" id="IPR052479">
    <property type="entry name" value="GPI-anchor_Adhesion_Reg"/>
</dbReference>
<feature type="chain" id="PRO_5002205870" description="Yeast cell wall synthesis Kre9/Knh1-like N-terminal domain-containing protein" evidence="4">
    <location>
        <begin position="20"/>
        <end position="352"/>
    </location>
</feature>
<dbReference type="InterPro" id="IPR018466">
    <property type="entry name" value="Kre9/Knh1-like_N"/>
</dbReference>
<dbReference type="Proteomes" id="UP000054477">
    <property type="component" value="Unassembled WGS sequence"/>
</dbReference>
<dbReference type="STRING" id="1095629.A0A0C9XLW1"/>
<dbReference type="Pfam" id="PF10342">
    <property type="entry name" value="Kre9_KNH"/>
    <property type="match status" value="1"/>
</dbReference>
<dbReference type="OrthoDB" id="5316007at2759"/>
<evidence type="ECO:0000256" key="1">
    <source>
        <dbReference type="ARBA" id="ARBA00022729"/>
    </source>
</evidence>
<keyword evidence="7" id="KW-1185">Reference proteome</keyword>
<keyword evidence="3" id="KW-1133">Transmembrane helix</keyword>
<feature type="compositionally biased region" description="Low complexity" evidence="2">
    <location>
        <begin position="131"/>
        <end position="169"/>
    </location>
</feature>
<keyword evidence="1 4" id="KW-0732">Signal</keyword>
<dbReference type="PANTHER" id="PTHR35185:SF1">
    <property type="entry name" value="UPF0619 GPI-ANCHORED MEMBRANE PROTEIN C1322.10"/>
    <property type="match status" value="1"/>
</dbReference>
<reference evidence="7" key="2">
    <citation type="submission" date="2015-01" db="EMBL/GenBank/DDBJ databases">
        <title>Evolutionary Origins and Diversification of the Mycorrhizal Mutualists.</title>
        <authorList>
            <consortium name="DOE Joint Genome Institute"/>
            <consortium name="Mycorrhizal Genomics Consortium"/>
            <person name="Kohler A."/>
            <person name="Kuo A."/>
            <person name="Nagy L.G."/>
            <person name="Floudas D."/>
            <person name="Copeland A."/>
            <person name="Barry K.W."/>
            <person name="Cichocki N."/>
            <person name="Veneault-Fourrey C."/>
            <person name="LaButti K."/>
            <person name="Lindquist E.A."/>
            <person name="Lipzen A."/>
            <person name="Lundell T."/>
            <person name="Morin E."/>
            <person name="Murat C."/>
            <person name="Riley R."/>
            <person name="Ohm R."/>
            <person name="Sun H."/>
            <person name="Tunlid A."/>
            <person name="Henrissat B."/>
            <person name="Grigoriev I.V."/>
            <person name="Hibbett D.S."/>
            <person name="Martin F."/>
        </authorList>
    </citation>
    <scope>NUCLEOTIDE SEQUENCE [LARGE SCALE GENOMIC DNA]</scope>
    <source>
        <strain evidence="7">LaAM-08-1</strain>
    </source>
</reference>
<keyword evidence="3" id="KW-0472">Membrane</keyword>
<dbReference type="EMBL" id="KN838667">
    <property type="protein sequence ID" value="KIJ98496.1"/>
    <property type="molecule type" value="Genomic_DNA"/>
</dbReference>
<evidence type="ECO:0000259" key="5">
    <source>
        <dbReference type="Pfam" id="PF10342"/>
    </source>
</evidence>
<accession>A0A0C9XLW1</accession>
<feature type="region of interest" description="Disordered" evidence="2">
    <location>
        <begin position="269"/>
        <end position="352"/>
    </location>
</feature>
<gene>
    <name evidence="6" type="ORF">K443DRAFT_133398</name>
</gene>
<feature type="region of interest" description="Disordered" evidence="2">
    <location>
        <begin position="131"/>
        <end position="181"/>
    </location>
</feature>
<name>A0A0C9XLW1_9AGAR</name>
<protein>
    <recommendedName>
        <fullName evidence="5">Yeast cell wall synthesis Kre9/Knh1-like N-terminal domain-containing protein</fullName>
    </recommendedName>
</protein>
<dbReference type="AlphaFoldDB" id="A0A0C9XLW1"/>
<organism evidence="6 7">
    <name type="scientific">Laccaria amethystina LaAM-08-1</name>
    <dbReference type="NCBI Taxonomy" id="1095629"/>
    <lineage>
        <taxon>Eukaryota</taxon>
        <taxon>Fungi</taxon>
        <taxon>Dikarya</taxon>
        <taxon>Basidiomycota</taxon>
        <taxon>Agaricomycotina</taxon>
        <taxon>Agaricomycetes</taxon>
        <taxon>Agaricomycetidae</taxon>
        <taxon>Agaricales</taxon>
        <taxon>Agaricineae</taxon>
        <taxon>Hydnangiaceae</taxon>
        <taxon>Laccaria</taxon>
    </lineage>
</organism>
<evidence type="ECO:0000256" key="4">
    <source>
        <dbReference type="SAM" id="SignalP"/>
    </source>
</evidence>
<reference evidence="6 7" key="1">
    <citation type="submission" date="2014-04" db="EMBL/GenBank/DDBJ databases">
        <authorList>
            <consortium name="DOE Joint Genome Institute"/>
            <person name="Kuo A."/>
            <person name="Kohler A."/>
            <person name="Nagy L.G."/>
            <person name="Floudas D."/>
            <person name="Copeland A."/>
            <person name="Barry K.W."/>
            <person name="Cichocki N."/>
            <person name="Veneault-Fourrey C."/>
            <person name="LaButti K."/>
            <person name="Lindquist E.A."/>
            <person name="Lipzen A."/>
            <person name="Lundell T."/>
            <person name="Morin E."/>
            <person name="Murat C."/>
            <person name="Sun H."/>
            <person name="Tunlid A."/>
            <person name="Henrissat B."/>
            <person name="Grigoriev I.V."/>
            <person name="Hibbett D.S."/>
            <person name="Martin F."/>
            <person name="Nordberg H.P."/>
            <person name="Cantor M.N."/>
            <person name="Hua S.X."/>
        </authorList>
    </citation>
    <scope>NUCLEOTIDE SEQUENCE [LARGE SCALE GENOMIC DNA]</scope>
    <source>
        <strain evidence="6 7">LaAM-08-1</strain>
    </source>
</reference>
<keyword evidence="3" id="KW-0812">Transmembrane</keyword>
<feature type="transmembrane region" description="Helical" evidence="3">
    <location>
        <begin position="191"/>
        <end position="214"/>
    </location>
</feature>